<accession>A0A0H4PA86</accession>
<dbReference type="InterPro" id="IPR034660">
    <property type="entry name" value="DinB/YfiT-like"/>
</dbReference>
<dbReference type="InterPro" id="IPR012550">
    <property type="entry name" value="DUF1706"/>
</dbReference>
<dbReference type="SUPFAM" id="SSF109854">
    <property type="entry name" value="DinB/YfiT-like putative metalloenzymes"/>
    <property type="match status" value="1"/>
</dbReference>
<evidence type="ECO:0000313" key="1">
    <source>
        <dbReference type="EMBL" id="AKP51114.1"/>
    </source>
</evidence>
<protein>
    <recommendedName>
        <fullName evidence="3">ClbS/DfsB family four-helix bundle protein</fullName>
    </recommendedName>
</protein>
<name>A0A0H4PA86_9BACT</name>
<dbReference type="OrthoDB" id="9786621at2"/>
<dbReference type="PIRSF" id="PIRSF031551">
    <property type="entry name" value="DUF1706"/>
    <property type="match status" value="1"/>
</dbReference>
<dbReference type="AlphaFoldDB" id="A0A0H4PA86"/>
<dbReference type="STRING" id="320787.CA2015_1679"/>
<dbReference type="Pfam" id="PF08020">
    <property type="entry name" value="DUF1706"/>
    <property type="match status" value="1"/>
</dbReference>
<evidence type="ECO:0000313" key="2">
    <source>
        <dbReference type="Proteomes" id="UP000036520"/>
    </source>
</evidence>
<dbReference type="Proteomes" id="UP000036520">
    <property type="component" value="Chromosome"/>
</dbReference>
<dbReference type="EMBL" id="CP012040">
    <property type="protein sequence ID" value="AKP51114.1"/>
    <property type="molecule type" value="Genomic_DNA"/>
</dbReference>
<dbReference type="Gene3D" id="1.20.120.450">
    <property type="entry name" value="dinb family like domain"/>
    <property type="match status" value="1"/>
</dbReference>
<dbReference type="PANTHER" id="PTHR40658:SF4">
    <property type="entry name" value="HYPOTHETICAL CYTOSOLIC PROTEIN"/>
    <property type="match status" value="1"/>
</dbReference>
<reference evidence="1 2" key="1">
    <citation type="submission" date="2015-07" db="EMBL/GenBank/DDBJ databases">
        <authorList>
            <person name="Kim K.M."/>
        </authorList>
    </citation>
    <scope>NUCLEOTIDE SEQUENCE [LARGE SCALE GENOMIC DNA]</scope>
    <source>
        <strain evidence="1 2">KCTC 12363</strain>
    </source>
</reference>
<dbReference type="PANTHER" id="PTHR40658">
    <property type="match status" value="1"/>
</dbReference>
<dbReference type="KEGG" id="camu:CA2015_1679"/>
<evidence type="ECO:0008006" key="3">
    <source>
        <dbReference type="Google" id="ProtNLM"/>
    </source>
</evidence>
<proteinExistence type="predicted"/>
<organism evidence="1 2">
    <name type="scientific">Cyclobacterium amurskyense</name>
    <dbReference type="NCBI Taxonomy" id="320787"/>
    <lineage>
        <taxon>Bacteria</taxon>
        <taxon>Pseudomonadati</taxon>
        <taxon>Bacteroidota</taxon>
        <taxon>Cytophagia</taxon>
        <taxon>Cytophagales</taxon>
        <taxon>Cyclobacteriaceae</taxon>
        <taxon>Cyclobacterium</taxon>
    </lineage>
</organism>
<dbReference type="PATRIC" id="fig|320787.5.peg.1853"/>
<keyword evidence="2" id="KW-1185">Reference proteome</keyword>
<gene>
    <name evidence="1" type="ORF">CA2015_1679</name>
</gene>
<dbReference type="RefSeq" id="WP_048641484.1">
    <property type="nucleotide sequence ID" value="NZ_CAXBGM010000110.1"/>
</dbReference>
<sequence>MPRPKSKEELIVLSQKNLDKLIGMVNNYPEQKTVQEFPAGTLNRNIKDVLAHLHTWHLMMLEWYKVGMNGDNPAIPSLGFTWKTLPELNRKIQDENKGLPLSKAINLLLESHGEIHKIMDKHTDEELFEKKRYHWTGSTSLAAYLISNTSSHYDWAIKLIKKALK</sequence>